<evidence type="ECO:0000313" key="2">
    <source>
        <dbReference type="Proteomes" id="UP000799779"/>
    </source>
</evidence>
<dbReference type="Proteomes" id="UP000799779">
    <property type="component" value="Unassembled WGS sequence"/>
</dbReference>
<evidence type="ECO:0000313" key="1">
    <source>
        <dbReference type="EMBL" id="KAF1996515.1"/>
    </source>
</evidence>
<organism evidence="1 2">
    <name type="scientific">Amniculicola lignicola CBS 123094</name>
    <dbReference type="NCBI Taxonomy" id="1392246"/>
    <lineage>
        <taxon>Eukaryota</taxon>
        <taxon>Fungi</taxon>
        <taxon>Dikarya</taxon>
        <taxon>Ascomycota</taxon>
        <taxon>Pezizomycotina</taxon>
        <taxon>Dothideomycetes</taxon>
        <taxon>Pleosporomycetidae</taxon>
        <taxon>Pleosporales</taxon>
        <taxon>Amniculicolaceae</taxon>
        <taxon>Amniculicola</taxon>
    </lineage>
</organism>
<sequence>MAPQPQLAQESTTMPLSSGHVQMIEDEDITAKNSTESPLLRLPPELRVQVFKEYSDLFPSVRGDIQQSGNIDEPRGFLALAQTSRQTRSEFLATFLRNALFIIMLPLKDLKPFVTMFTSLLAWAPHTTLLGCIHFDYVKDYRPAYVSDRFCVDMLPLLKVQFDHPTLRLSTSYSNGSAGSLFTTVHVPKGIEVLHRLFVAAKSWDQNQKEILEEVNFCNADCLLLAIKKEYAEEWMWPSFWDIRVHSMALRIKDVKAFEDFFDALGLTGDNEIAVALFGICSFSSAYRYGDLLLTVGSTNNVNL</sequence>
<accession>A0A6A5WBJ7</accession>
<dbReference type="EMBL" id="ML977624">
    <property type="protein sequence ID" value="KAF1996515.1"/>
    <property type="molecule type" value="Genomic_DNA"/>
</dbReference>
<evidence type="ECO:0008006" key="3">
    <source>
        <dbReference type="Google" id="ProtNLM"/>
    </source>
</evidence>
<dbReference type="AlphaFoldDB" id="A0A6A5WBJ7"/>
<proteinExistence type="predicted"/>
<keyword evidence="2" id="KW-1185">Reference proteome</keyword>
<gene>
    <name evidence="1" type="ORF">P154DRAFT_608164</name>
</gene>
<protein>
    <recommendedName>
        <fullName evidence="3">F-box domain-containing protein</fullName>
    </recommendedName>
</protein>
<reference evidence="1" key="1">
    <citation type="journal article" date="2020" name="Stud. Mycol.">
        <title>101 Dothideomycetes genomes: a test case for predicting lifestyles and emergence of pathogens.</title>
        <authorList>
            <person name="Haridas S."/>
            <person name="Albert R."/>
            <person name="Binder M."/>
            <person name="Bloem J."/>
            <person name="Labutti K."/>
            <person name="Salamov A."/>
            <person name="Andreopoulos B."/>
            <person name="Baker S."/>
            <person name="Barry K."/>
            <person name="Bills G."/>
            <person name="Bluhm B."/>
            <person name="Cannon C."/>
            <person name="Castanera R."/>
            <person name="Culley D."/>
            <person name="Daum C."/>
            <person name="Ezra D."/>
            <person name="Gonzalez J."/>
            <person name="Henrissat B."/>
            <person name="Kuo A."/>
            <person name="Liang C."/>
            <person name="Lipzen A."/>
            <person name="Lutzoni F."/>
            <person name="Magnuson J."/>
            <person name="Mondo S."/>
            <person name="Nolan M."/>
            <person name="Ohm R."/>
            <person name="Pangilinan J."/>
            <person name="Park H.-J."/>
            <person name="Ramirez L."/>
            <person name="Alfaro M."/>
            <person name="Sun H."/>
            <person name="Tritt A."/>
            <person name="Yoshinaga Y."/>
            <person name="Zwiers L.-H."/>
            <person name="Turgeon B."/>
            <person name="Goodwin S."/>
            <person name="Spatafora J."/>
            <person name="Crous P."/>
            <person name="Grigoriev I."/>
        </authorList>
    </citation>
    <scope>NUCLEOTIDE SEQUENCE</scope>
    <source>
        <strain evidence="1">CBS 123094</strain>
    </source>
</reference>
<name>A0A6A5WBJ7_9PLEO</name>